<protein>
    <submittedName>
        <fullName evidence="3">Heme NO-binding domain-containing protein</fullName>
    </submittedName>
</protein>
<gene>
    <name evidence="3" type="ORF">M0R88_13230</name>
</gene>
<dbReference type="RefSeq" id="WP_248653970.1">
    <property type="nucleotide sequence ID" value="NZ_CP096658.1"/>
</dbReference>
<feature type="domain" description="4-vinyl reductase 4VR" evidence="2">
    <location>
        <begin position="139"/>
        <end position="197"/>
    </location>
</feature>
<proteinExistence type="predicted"/>
<dbReference type="GeneID" id="72190835"/>
<dbReference type="KEGG" id="haxz:M0R88_13230"/>
<dbReference type="GO" id="GO:0020037">
    <property type="term" value="F:heme binding"/>
    <property type="evidence" value="ECO:0007669"/>
    <property type="project" value="InterPro"/>
</dbReference>
<dbReference type="SUPFAM" id="SSF111126">
    <property type="entry name" value="Ligand-binding domain in the NO signalling and Golgi transport"/>
    <property type="match status" value="2"/>
</dbReference>
<dbReference type="InterPro" id="IPR004096">
    <property type="entry name" value="V4R"/>
</dbReference>
<dbReference type="Pfam" id="PF02830">
    <property type="entry name" value="V4R"/>
    <property type="match status" value="1"/>
</dbReference>
<dbReference type="SMART" id="SM00989">
    <property type="entry name" value="V4R"/>
    <property type="match status" value="1"/>
</dbReference>
<evidence type="ECO:0000256" key="1">
    <source>
        <dbReference type="SAM" id="MobiDB-lite"/>
    </source>
</evidence>
<dbReference type="AlphaFoldDB" id="A0A8U0IF00"/>
<evidence type="ECO:0000313" key="4">
    <source>
        <dbReference type="Proteomes" id="UP000830434"/>
    </source>
</evidence>
<dbReference type="InterPro" id="IPR024096">
    <property type="entry name" value="NO_sig/Golgi_transp_ligand-bd"/>
</dbReference>
<keyword evidence="4" id="KW-1185">Reference proteome</keyword>
<dbReference type="PANTHER" id="PTHR45655:SF13">
    <property type="entry name" value="SOLUBLE GUANYLATE CYCLASE GCY-32-RELATED"/>
    <property type="match status" value="1"/>
</dbReference>
<feature type="region of interest" description="Disordered" evidence="1">
    <location>
        <begin position="124"/>
        <end position="144"/>
    </location>
</feature>
<evidence type="ECO:0000313" key="3">
    <source>
        <dbReference type="EMBL" id="UPV99477.1"/>
    </source>
</evidence>
<dbReference type="PANTHER" id="PTHR45655">
    <property type="entry name" value="GUANYLATE CYCLASE SOLUBLE SUBUNIT BETA-2"/>
    <property type="match status" value="1"/>
</dbReference>
<dbReference type="Gene3D" id="3.90.1520.10">
    <property type="entry name" value="H-NOX domain"/>
    <property type="match status" value="1"/>
</dbReference>
<feature type="compositionally biased region" description="Basic and acidic residues" evidence="1">
    <location>
        <begin position="124"/>
        <end position="134"/>
    </location>
</feature>
<evidence type="ECO:0000259" key="2">
    <source>
        <dbReference type="SMART" id="SM00989"/>
    </source>
</evidence>
<dbReference type="InterPro" id="IPR011644">
    <property type="entry name" value="Heme_NO-bd"/>
</dbReference>
<sequence length="197" mass="21795">MHGIIFKSLKDFVVRDHGHETWDAVRRAADLDGRVYLPIDTYDDGELIRLAEAVGDETGTPTPDLLEAFGRVAAGQLLDTYGNVVADDWTTLDVVANAEAGIHTVLRAHNPDLDPPELVCRREQGEEAGTREEGEASEEDEMSEGRVRVVYRSPRRLCFVAKGIVRGVADHYGEEVQVTEPTCMHEGADHCELVVTR</sequence>
<accession>A0A8U0IF00</accession>
<organism evidence="3 4">
    <name type="scientific">Halorussus gelatinilyticus</name>
    <dbReference type="NCBI Taxonomy" id="2937524"/>
    <lineage>
        <taxon>Archaea</taxon>
        <taxon>Methanobacteriati</taxon>
        <taxon>Methanobacteriota</taxon>
        <taxon>Stenosarchaea group</taxon>
        <taxon>Halobacteria</taxon>
        <taxon>Halobacteriales</taxon>
        <taxon>Haladaptataceae</taxon>
        <taxon>Halorussus</taxon>
    </lineage>
</organism>
<name>A0A8U0IF00_9EURY</name>
<dbReference type="Proteomes" id="UP000830434">
    <property type="component" value="Chromosome"/>
</dbReference>
<dbReference type="Pfam" id="PF07700">
    <property type="entry name" value="HNOB"/>
    <property type="match status" value="1"/>
</dbReference>
<reference evidence="3" key="1">
    <citation type="submission" date="2022-04" db="EMBL/GenBank/DDBJ databases">
        <title>Diverse halophilic archaea isolated from saline environments.</title>
        <authorList>
            <person name="Cui H.-L."/>
        </authorList>
    </citation>
    <scope>NUCLEOTIDE SEQUENCE</scope>
    <source>
        <strain evidence="3">XZYJT40</strain>
    </source>
</reference>
<dbReference type="InterPro" id="IPR038158">
    <property type="entry name" value="H-NOX_domain_sf"/>
</dbReference>
<dbReference type="EMBL" id="CP096658">
    <property type="protein sequence ID" value="UPV99477.1"/>
    <property type="molecule type" value="Genomic_DNA"/>
</dbReference>